<evidence type="ECO:0000256" key="1">
    <source>
        <dbReference type="SAM" id="Phobius"/>
    </source>
</evidence>
<dbReference type="STRING" id="3818.A0A445AN67"/>
<proteinExistence type="predicted"/>
<dbReference type="SUPFAM" id="SSF47699">
    <property type="entry name" value="Bifunctional inhibitor/lipid-transfer protein/seed storage 2S albumin"/>
    <property type="match status" value="1"/>
</dbReference>
<dbReference type="AlphaFoldDB" id="A0A445AN67"/>
<accession>A0A445AN67</accession>
<sequence>MRESNMVGSDQSKSKYSIVCWLMLMGMVIATTFTAAEDCETDLRGLEIECMYYMHKGEPPTLMNPNKRCCDVIQQANLPCCCANLNRKLSYPPGFTIEDLLDWRKVLHTLNFCGKPLAVGTKCGSETQSCPSGNLWTGGAIGKLSWQRR</sequence>
<evidence type="ECO:0008006" key="4">
    <source>
        <dbReference type="Google" id="ProtNLM"/>
    </source>
</evidence>
<keyword evidence="1" id="KW-0472">Membrane</keyword>
<evidence type="ECO:0000313" key="3">
    <source>
        <dbReference type="Proteomes" id="UP000289738"/>
    </source>
</evidence>
<feature type="transmembrane region" description="Helical" evidence="1">
    <location>
        <begin position="16"/>
        <end position="36"/>
    </location>
</feature>
<keyword evidence="1" id="KW-0812">Transmembrane</keyword>
<dbReference type="PANTHER" id="PTHR33286:SF1">
    <property type="entry name" value="OS01G0800600 PROTEIN"/>
    <property type="match status" value="1"/>
</dbReference>
<gene>
    <name evidence="2" type="ORF">Ahy_B01g051939</name>
</gene>
<organism evidence="2 3">
    <name type="scientific">Arachis hypogaea</name>
    <name type="common">Peanut</name>
    <dbReference type="NCBI Taxonomy" id="3818"/>
    <lineage>
        <taxon>Eukaryota</taxon>
        <taxon>Viridiplantae</taxon>
        <taxon>Streptophyta</taxon>
        <taxon>Embryophyta</taxon>
        <taxon>Tracheophyta</taxon>
        <taxon>Spermatophyta</taxon>
        <taxon>Magnoliopsida</taxon>
        <taxon>eudicotyledons</taxon>
        <taxon>Gunneridae</taxon>
        <taxon>Pentapetalae</taxon>
        <taxon>rosids</taxon>
        <taxon>fabids</taxon>
        <taxon>Fabales</taxon>
        <taxon>Fabaceae</taxon>
        <taxon>Papilionoideae</taxon>
        <taxon>50 kb inversion clade</taxon>
        <taxon>dalbergioids sensu lato</taxon>
        <taxon>Dalbergieae</taxon>
        <taxon>Pterocarpus clade</taxon>
        <taxon>Arachis</taxon>
    </lineage>
</organism>
<name>A0A445AN67_ARAHY</name>
<dbReference type="EMBL" id="SDMP01000011">
    <property type="protein sequence ID" value="RYR27873.1"/>
    <property type="molecule type" value="Genomic_DNA"/>
</dbReference>
<dbReference type="InterPro" id="IPR036312">
    <property type="entry name" value="Bifun_inhib/LTP/seed_sf"/>
</dbReference>
<dbReference type="Gene3D" id="1.10.110.10">
    <property type="entry name" value="Plant lipid-transfer and hydrophobic proteins"/>
    <property type="match status" value="1"/>
</dbReference>
<keyword evidence="1" id="KW-1133">Transmembrane helix</keyword>
<comment type="caution">
    <text evidence="2">The sequence shown here is derived from an EMBL/GenBank/DDBJ whole genome shotgun (WGS) entry which is preliminary data.</text>
</comment>
<reference evidence="2 3" key="1">
    <citation type="submission" date="2019-01" db="EMBL/GenBank/DDBJ databases">
        <title>Sequencing of cultivated peanut Arachis hypogaea provides insights into genome evolution and oil improvement.</title>
        <authorList>
            <person name="Chen X."/>
        </authorList>
    </citation>
    <scope>NUCLEOTIDE SEQUENCE [LARGE SCALE GENOMIC DNA]</scope>
    <source>
        <strain evidence="3">cv. Fuhuasheng</strain>
        <tissue evidence="2">Leaves</tissue>
    </source>
</reference>
<keyword evidence="3" id="KW-1185">Reference proteome</keyword>
<dbReference type="Proteomes" id="UP000289738">
    <property type="component" value="Chromosome B01"/>
</dbReference>
<protein>
    <recommendedName>
        <fullName evidence="4">Bifunctional inhibitor/plant lipid transfer protein/seed storage helical domain-containing protein</fullName>
    </recommendedName>
</protein>
<evidence type="ECO:0000313" key="2">
    <source>
        <dbReference type="EMBL" id="RYR27873.1"/>
    </source>
</evidence>
<dbReference type="PANTHER" id="PTHR33286">
    <property type="entry name" value="BIFUNCTIONAL INHIBITOR/LIPID-TRANSFER PROTEIN/SEED STORAGE 2S ALBUMIN SUPERFAMILY PROTEIN"/>
    <property type="match status" value="1"/>
</dbReference>